<keyword evidence="1" id="KW-0812">Transmembrane</keyword>
<keyword evidence="1" id="KW-1133">Transmembrane helix</keyword>
<feature type="transmembrane region" description="Helical" evidence="1">
    <location>
        <begin position="322"/>
        <end position="340"/>
    </location>
</feature>
<feature type="domain" description="T-SNARE coiled-coil homology" evidence="2">
    <location>
        <begin position="252"/>
        <end position="314"/>
    </location>
</feature>
<name>A0A7J6L9C7_PERCH</name>
<dbReference type="CDD" id="cd15841">
    <property type="entry name" value="SNARE_Qc"/>
    <property type="match status" value="1"/>
</dbReference>
<evidence type="ECO:0000313" key="3">
    <source>
        <dbReference type="EMBL" id="KAF4655792.1"/>
    </source>
</evidence>
<organism evidence="3 4">
    <name type="scientific">Perkinsus chesapeaki</name>
    <name type="common">Clam parasite</name>
    <name type="synonym">Perkinsus andrewsi</name>
    <dbReference type="NCBI Taxonomy" id="330153"/>
    <lineage>
        <taxon>Eukaryota</taxon>
        <taxon>Sar</taxon>
        <taxon>Alveolata</taxon>
        <taxon>Perkinsozoa</taxon>
        <taxon>Perkinsea</taxon>
        <taxon>Perkinsida</taxon>
        <taxon>Perkinsidae</taxon>
        <taxon>Perkinsus</taxon>
    </lineage>
</organism>
<dbReference type="Gene3D" id="1.20.5.110">
    <property type="match status" value="1"/>
</dbReference>
<dbReference type="AlphaFoldDB" id="A0A7J6L9C7"/>
<keyword evidence="4" id="KW-1185">Reference proteome</keyword>
<evidence type="ECO:0000256" key="1">
    <source>
        <dbReference type="SAM" id="Phobius"/>
    </source>
</evidence>
<proteinExistence type="predicted"/>
<comment type="caution">
    <text evidence="3">The sequence shown here is derived from an EMBL/GenBank/DDBJ whole genome shotgun (WGS) entry which is preliminary data.</text>
</comment>
<dbReference type="Proteomes" id="UP000591131">
    <property type="component" value="Unassembled WGS sequence"/>
</dbReference>
<dbReference type="SUPFAM" id="SSF58038">
    <property type="entry name" value="SNARE fusion complex"/>
    <property type="match status" value="1"/>
</dbReference>
<dbReference type="OrthoDB" id="428895at2759"/>
<dbReference type="InterPro" id="IPR000727">
    <property type="entry name" value="T_SNARE_dom"/>
</dbReference>
<dbReference type="PROSITE" id="PS50192">
    <property type="entry name" value="T_SNARE"/>
    <property type="match status" value="1"/>
</dbReference>
<feature type="non-terminal residue" evidence="3">
    <location>
        <position position="341"/>
    </location>
</feature>
<reference evidence="3 4" key="1">
    <citation type="submission" date="2020-04" db="EMBL/GenBank/DDBJ databases">
        <title>Perkinsus chesapeaki whole genome sequence.</title>
        <authorList>
            <person name="Bogema D.R."/>
        </authorList>
    </citation>
    <scope>NUCLEOTIDE SEQUENCE [LARGE SCALE GENOMIC DNA]</scope>
    <source>
        <strain evidence="3">ATCC PRA-425</strain>
    </source>
</reference>
<sequence length="341" mass="37608">DGSYQIQYPTRVAPTAKTHFTPQIDSVDRSSLSVQQPPSSKLKLTPFLRYKALYSANPSVNPFYPGPFDMGDVTGPSEVDVIVARASKAQVKFWYGITAAALVDPMAPVGTAGELWTTDLKHAQTALQDIVRECEERLRGSASGRRPQEGTGTAIAMTRGRISQLRQLHTHLARDLANLSSEPEAHGLTQREIAHRGELLRHLEGDIQRVWASFQSGLHPRGSHDLESGWPSSIADSSRAAATSEGNLVSSEQLLAQQDEHLDYLRGSVSNLKHIGTAINTEIEVHCKLLDEVHEATDHVDAKQKYAHAMLQHHMESTSTTFLWGTIVVLFSILLFVTMYL</sequence>
<evidence type="ECO:0000313" key="4">
    <source>
        <dbReference type="Proteomes" id="UP000591131"/>
    </source>
</evidence>
<evidence type="ECO:0000259" key="2">
    <source>
        <dbReference type="PROSITE" id="PS50192"/>
    </source>
</evidence>
<gene>
    <name evidence="3" type="ORF">FOL47_009280</name>
</gene>
<dbReference type="EMBL" id="JAAPAO010000637">
    <property type="protein sequence ID" value="KAF4655792.1"/>
    <property type="molecule type" value="Genomic_DNA"/>
</dbReference>
<protein>
    <recommendedName>
        <fullName evidence="2">t-SNARE coiled-coil homology domain-containing protein</fullName>
    </recommendedName>
</protein>
<keyword evidence="1" id="KW-0472">Membrane</keyword>
<accession>A0A7J6L9C7</accession>